<evidence type="ECO:0000256" key="1">
    <source>
        <dbReference type="ARBA" id="ARBA00008007"/>
    </source>
</evidence>
<comment type="similarity">
    <text evidence="1">Belongs to the ComF/GntX family.</text>
</comment>
<evidence type="ECO:0000259" key="2">
    <source>
        <dbReference type="Pfam" id="PF00156"/>
    </source>
</evidence>
<gene>
    <name evidence="3" type="ORF">AMK68_01600</name>
</gene>
<proteinExistence type="inferred from homology"/>
<feature type="non-terminal residue" evidence="3">
    <location>
        <position position="1"/>
    </location>
</feature>
<dbReference type="InterPro" id="IPR000836">
    <property type="entry name" value="PRTase_dom"/>
</dbReference>
<dbReference type="PANTHER" id="PTHR47505">
    <property type="entry name" value="DNA UTILIZATION PROTEIN YHGH"/>
    <property type="match status" value="1"/>
</dbReference>
<dbReference type="Proteomes" id="UP000052020">
    <property type="component" value="Unassembled WGS sequence"/>
</dbReference>
<dbReference type="Gene3D" id="3.40.50.2020">
    <property type="match status" value="1"/>
</dbReference>
<dbReference type="Pfam" id="PF00156">
    <property type="entry name" value="Pribosyltran"/>
    <property type="match status" value="1"/>
</dbReference>
<organism evidence="3 4">
    <name type="scientific">candidate division KD3-62 bacterium DG_56</name>
    <dbReference type="NCBI Taxonomy" id="1704032"/>
    <lineage>
        <taxon>Bacteria</taxon>
        <taxon>candidate division KD3-62</taxon>
    </lineage>
</organism>
<accession>A0A0S7XQ23</accession>
<evidence type="ECO:0000313" key="3">
    <source>
        <dbReference type="EMBL" id="KPJ64470.1"/>
    </source>
</evidence>
<name>A0A0S7XQ23_9BACT</name>
<dbReference type="EMBL" id="LIZY01000025">
    <property type="protein sequence ID" value="KPJ64470.1"/>
    <property type="molecule type" value="Genomic_DNA"/>
</dbReference>
<reference evidence="3 4" key="1">
    <citation type="journal article" date="2015" name="Microbiome">
        <title>Genomic resolution of linkages in carbon, nitrogen, and sulfur cycling among widespread estuary sediment bacteria.</title>
        <authorList>
            <person name="Baker B.J."/>
            <person name="Lazar C.S."/>
            <person name="Teske A.P."/>
            <person name="Dick G.J."/>
        </authorList>
    </citation>
    <scope>NUCLEOTIDE SEQUENCE [LARGE SCALE GENOMIC DNA]</scope>
    <source>
        <strain evidence="3">DG_56</strain>
    </source>
</reference>
<protein>
    <recommendedName>
        <fullName evidence="2">Phosphoribosyltransferase domain-containing protein</fullName>
    </recommendedName>
</protein>
<comment type="caution">
    <text evidence="3">The sequence shown here is derived from an EMBL/GenBank/DDBJ whole genome shotgun (WGS) entry which is preliminary data.</text>
</comment>
<sequence length="61" mass="6362">RAENVRGAFDAPDRTAVEGRRLLLIDDLATTGATLEECGRILRRAGAASIAALTLARASPA</sequence>
<dbReference type="InterPro" id="IPR051910">
    <property type="entry name" value="ComF/GntX_DNA_util-trans"/>
</dbReference>
<dbReference type="CDD" id="cd06223">
    <property type="entry name" value="PRTases_typeI"/>
    <property type="match status" value="1"/>
</dbReference>
<evidence type="ECO:0000313" key="4">
    <source>
        <dbReference type="Proteomes" id="UP000052020"/>
    </source>
</evidence>
<dbReference type="InterPro" id="IPR029057">
    <property type="entry name" value="PRTase-like"/>
</dbReference>
<feature type="domain" description="Phosphoribosyltransferase" evidence="2">
    <location>
        <begin position="13"/>
        <end position="57"/>
    </location>
</feature>
<dbReference type="AlphaFoldDB" id="A0A0S7XQ23"/>
<dbReference type="PANTHER" id="PTHR47505:SF1">
    <property type="entry name" value="DNA UTILIZATION PROTEIN YHGH"/>
    <property type="match status" value="1"/>
</dbReference>
<dbReference type="SUPFAM" id="SSF53271">
    <property type="entry name" value="PRTase-like"/>
    <property type="match status" value="1"/>
</dbReference>